<keyword evidence="6" id="KW-0045">Antibiotic biosynthesis</keyword>
<protein>
    <submittedName>
        <fullName evidence="13">Acyl transferase domain-containing protein/acyl carrier protein</fullName>
    </submittedName>
</protein>
<dbReference type="Pfam" id="PF08659">
    <property type="entry name" value="KR"/>
    <property type="match status" value="1"/>
</dbReference>
<dbReference type="PROSITE" id="PS00012">
    <property type="entry name" value="PHOSPHOPANTETHEINE"/>
    <property type="match status" value="1"/>
</dbReference>
<dbReference type="InterPro" id="IPR016035">
    <property type="entry name" value="Acyl_Trfase/lysoPLipase"/>
</dbReference>
<sequence>MAQDDKLLENLKFVTTELRRTRSRLAEAEQAAREPIAIVGMACRFPGGVRSPEDLWDLVSGGGDAIGEFPSGRGWDVEGLYDPDPDKPGTSYVREGGFVDDADGFDASFFGISPREALAMDPQQRLLLETSWEALERAGIDPSTLKGSSTGVYVGMIHNDYGWTVPAVPADIEPFLSNGNISSVASGRVAYCLGLQGPAVTMDTACSSSLVTLHLAAQALRTGDCDLALAGGITIMSMPVNFTDFSRQRGLAQNGRVKAFAAAADGTNWGEGVGMLALERLSVARRNGRRVLGVLAGSAINQDGASNGLTAPNGPSQRRVIRQALSDAGLSPSDVDVVEAHGTGTRLGDPIEAQALLATYGQDRPDGRPLWLGSIKSNIGHAQAAAGVAGVIKMVMALRHEELPRTLHVDEPTSQVDWTAGAVSLLTESRPWPKAERPRRAGVSSFGISGTNAHVIVEEAPAAAVPDPAPVEHSPVGTSVVPWVLSARSEPALRAQAERLAGYVERRPDLDAAAIGRALTGTRAALEHRAVAVGADRTELLAGVRALASGLPSSGVVSGVGGGVPGVVFVFPGQGSQWVGMAVELLESSSVFAGAVAECEAALSEFVDWSLVEVLRGVVGAPSLERVDVVQPVLWAVMVSLSRVWGSLGVVPSVVVGHSQGEIAAAVVAGVLSLRDGARVVALRSRLLVGLSGGGGMVSVVAPVAVVEGVLGRWGGGLSVAVVNGPSSVVVSGEVGLLGEFVAWCEQEGVRARWVPVDYASHSAQVEVLESELVGLLGSVVGVSGSVAMVSSVSGGLVDGVELGGSYWYRNLRERVDFEGALNVALGVAGAGCVVVEVSAHPVLVMAVQDVVEGVGGGVSVVGSLRRGEGGVGRLLLSAGEVFAAGVGVDWSRVLGAGGAGAVVDLPTYAFQHQRFWLDGPATVSDANDLGLDAVDHPLLSAAVTPADSDSLVVSGRISLRTHPWLAEHAVLGSVLVPGTAFVDFALHVGDRLGCGTVEELTLRAPLVLPPAGGVRLQVVVEAADSEGRRAIAVHSRPDDDSDPAWTCHASGTLASGTLPADDLITWPPAGAEPLPVDGMYDRLADHGYQYGRAFQGLRAAWRHDGDLYAEVALPDAGTAAGFVLHPALLDAALHTVLVAAETGPDQDVRLPFSWNGVSVHAVGAARLRVRLHIDDAGLISLTAADTTGAPVAVVEGLSTRPVTAGRLAAAGVNPHDSLFRVDWTALPAAPAAGSPLILDAGTAPETGPAPDAICLTLEPAPAEPFAALAPQVRAATATVLRTVQALLDDDRLATARLVILTKGAAGPQTGDLPDDLVHAPVWGLIRSAESENPGRFLLLDADTGRPDDDQLAAALASGEPELALRGGVLYAPRLARTAAAEPPALDPAGTVLITGGTGTLGALVAHRAVTEYGARRLLLLSRRGPAADGAAELTAELEAAGAEVTVLACDTAEESALAAALATIPADRPLTAVIHTAGDLDDGVLGSLTPQRLERVLRPKVDAAVHLHRLTRDLDLRGFVLFSSAAGVLGGPGQGNYAAANTFLDALARHRRRAGLPAVSLAWGLWEQRSGLTGDLGEDDRRRIAESGVGTLPTAEGLALLDAGWNSEQAVVVPVKLQPARLRILADRGDLAPLLRGLVRTAARRAAAGDGAAEPDGNALAQRLAGLADAERAAMLQELLRTHVAAVLGFAGPQDVLPTRGFLDLGINSLTALELRNRLNAVTGLRLPATLIFDYPSTDVLAKYLDGQLVAGDGDRGRTVLRKDLDRLERALAGAELSADDQAEIARRLQAILGGLTRTDTDGDVAAQLESATDDEMFALIDNQLGVL</sequence>
<feature type="domain" description="Ketosynthase family 3 (KS3)" evidence="11">
    <location>
        <begin position="33"/>
        <end position="459"/>
    </location>
</feature>
<keyword evidence="7" id="KW-0511">Multifunctional enzyme</keyword>
<evidence type="ECO:0000259" key="10">
    <source>
        <dbReference type="PROSITE" id="PS50075"/>
    </source>
</evidence>
<dbReference type="InterPro" id="IPR013968">
    <property type="entry name" value="PKS_KR"/>
</dbReference>
<dbReference type="InterPro" id="IPR020806">
    <property type="entry name" value="PKS_PP-bd"/>
</dbReference>
<dbReference type="SMART" id="SM00827">
    <property type="entry name" value="PKS_AT"/>
    <property type="match status" value="1"/>
</dbReference>
<dbReference type="InterPro" id="IPR015083">
    <property type="entry name" value="NorB/c/GfsB-D-like_docking"/>
</dbReference>
<dbReference type="SMART" id="SM00826">
    <property type="entry name" value="PKS_DH"/>
    <property type="match status" value="1"/>
</dbReference>
<dbReference type="FunFam" id="3.40.47.10:FF:000019">
    <property type="entry name" value="Polyketide synthase type I"/>
    <property type="match status" value="1"/>
</dbReference>
<dbReference type="InterPro" id="IPR050091">
    <property type="entry name" value="PKS_NRPS_Biosynth_Enz"/>
</dbReference>
<dbReference type="InterPro" id="IPR016036">
    <property type="entry name" value="Malonyl_transacylase_ACP-bd"/>
</dbReference>
<dbReference type="Gene3D" id="3.40.47.10">
    <property type="match status" value="1"/>
</dbReference>
<feature type="active site" description="Proton donor; for dehydratase activity" evidence="9">
    <location>
        <position position="1131"/>
    </location>
</feature>
<evidence type="ECO:0000256" key="1">
    <source>
        <dbReference type="ARBA" id="ARBA00001957"/>
    </source>
</evidence>
<dbReference type="CDD" id="cd00833">
    <property type="entry name" value="PKS"/>
    <property type="match status" value="1"/>
</dbReference>
<evidence type="ECO:0000256" key="5">
    <source>
        <dbReference type="ARBA" id="ARBA00022679"/>
    </source>
</evidence>
<dbReference type="Pfam" id="PF16197">
    <property type="entry name" value="KAsynt_C_assoc"/>
    <property type="match status" value="1"/>
</dbReference>
<comment type="cofactor">
    <cofactor evidence="1">
        <name>pantetheine 4'-phosphate</name>
        <dbReference type="ChEBI" id="CHEBI:47942"/>
    </cofactor>
</comment>
<reference evidence="13 14" key="1">
    <citation type="submission" date="2020-08" db="EMBL/GenBank/DDBJ databases">
        <title>Sequencing the genomes of 1000 actinobacteria strains.</title>
        <authorList>
            <person name="Klenk H.-P."/>
        </authorList>
    </citation>
    <scope>NUCLEOTIDE SEQUENCE [LARGE SCALE GENOMIC DNA]</scope>
    <source>
        <strain evidence="13 14">DSM 45809</strain>
    </source>
</reference>
<dbReference type="Pfam" id="PF02801">
    <property type="entry name" value="Ketoacyl-synt_C"/>
    <property type="match status" value="1"/>
</dbReference>
<feature type="domain" description="PKS/mFAS DH" evidence="12">
    <location>
        <begin position="937"/>
        <end position="1209"/>
    </location>
</feature>
<dbReference type="InterPro" id="IPR032821">
    <property type="entry name" value="PKS_assoc"/>
</dbReference>
<dbReference type="PROSITE" id="PS00606">
    <property type="entry name" value="KS3_1"/>
    <property type="match status" value="1"/>
</dbReference>
<comment type="caution">
    <text evidence="13">The sequence shown here is derived from an EMBL/GenBank/DDBJ whole genome shotgun (WGS) entry which is preliminary data.</text>
</comment>
<dbReference type="PROSITE" id="PS52004">
    <property type="entry name" value="KS3_2"/>
    <property type="match status" value="1"/>
</dbReference>
<feature type="active site" description="Proton acceptor; for dehydratase activity" evidence="9">
    <location>
        <position position="969"/>
    </location>
</feature>
<dbReference type="Pfam" id="PF00550">
    <property type="entry name" value="PP-binding"/>
    <property type="match status" value="1"/>
</dbReference>
<dbReference type="SUPFAM" id="SSF55048">
    <property type="entry name" value="Probable ACP-binding domain of malonyl-CoA ACP transacylase"/>
    <property type="match status" value="1"/>
</dbReference>
<dbReference type="Pfam" id="PF21089">
    <property type="entry name" value="PKS_DH_N"/>
    <property type="match status" value="1"/>
</dbReference>
<keyword evidence="8" id="KW-0012">Acyltransferase</keyword>
<evidence type="ECO:0000256" key="6">
    <source>
        <dbReference type="ARBA" id="ARBA00023194"/>
    </source>
</evidence>
<dbReference type="PROSITE" id="PS52019">
    <property type="entry name" value="PKS_MFAS_DH"/>
    <property type="match status" value="1"/>
</dbReference>
<dbReference type="InterPro" id="IPR020841">
    <property type="entry name" value="PKS_Beta-ketoAc_synthase_dom"/>
</dbReference>
<dbReference type="Gene3D" id="3.40.50.720">
    <property type="entry name" value="NAD(P)-binding Rossmann-like Domain"/>
    <property type="match status" value="1"/>
</dbReference>
<dbReference type="PANTHER" id="PTHR43775:SF51">
    <property type="entry name" value="INACTIVE PHENOLPHTHIOCEROL SYNTHESIS POLYKETIDE SYNTHASE TYPE I PKS1-RELATED"/>
    <property type="match status" value="1"/>
</dbReference>
<feature type="region of interest" description="C-terminal hotdog fold" evidence="9">
    <location>
        <begin position="1072"/>
        <end position="1209"/>
    </location>
</feature>
<dbReference type="GO" id="GO:0033068">
    <property type="term" value="P:macrolide biosynthetic process"/>
    <property type="evidence" value="ECO:0007669"/>
    <property type="project" value="UniProtKB-ARBA"/>
</dbReference>
<dbReference type="Pfam" id="PF08990">
    <property type="entry name" value="Docking"/>
    <property type="match status" value="1"/>
</dbReference>
<dbReference type="InterPro" id="IPR042104">
    <property type="entry name" value="PKS_dehydratase_sf"/>
</dbReference>
<evidence type="ECO:0000256" key="7">
    <source>
        <dbReference type="ARBA" id="ARBA00023268"/>
    </source>
</evidence>
<dbReference type="GO" id="GO:0004315">
    <property type="term" value="F:3-oxoacyl-[acyl-carrier-protein] synthase activity"/>
    <property type="evidence" value="ECO:0007669"/>
    <property type="project" value="InterPro"/>
</dbReference>
<dbReference type="SUPFAM" id="SSF51735">
    <property type="entry name" value="NAD(P)-binding Rossmann-fold domains"/>
    <property type="match status" value="2"/>
</dbReference>
<dbReference type="GO" id="GO:0004312">
    <property type="term" value="F:fatty acid synthase activity"/>
    <property type="evidence" value="ECO:0007669"/>
    <property type="project" value="TreeGrafter"/>
</dbReference>
<dbReference type="SMART" id="SM00825">
    <property type="entry name" value="PKS_KS"/>
    <property type="match status" value="1"/>
</dbReference>
<dbReference type="InterPro" id="IPR055123">
    <property type="entry name" value="SpnB-like_Rossmann"/>
</dbReference>
<dbReference type="InterPro" id="IPR009081">
    <property type="entry name" value="PP-bd_ACP"/>
</dbReference>
<keyword evidence="4" id="KW-0597">Phosphoprotein</keyword>
<keyword evidence="14" id="KW-1185">Reference proteome</keyword>
<dbReference type="RefSeq" id="WP_185040883.1">
    <property type="nucleotide sequence ID" value="NZ_JACHNB010000001.1"/>
</dbReference>
<dbReference type="PANTHER" id="PTHR43775">
    <property type="entry name" value="FATTY ACID SYNTHASE"/>
    <property type="match status" value="1"/>
</dbReference>
<dbReference type="InterPro" id="IPR049552">
    <property type="entry name" value="PKS_DH_N"/>
</dbReference>
<dbReference type="SMART" id="SM00822">
    <property type="entry name" value="PKS_KR"/>
    <property type="match status" value="1"/>
</dbReference>
<comment type="pathway">
    <text evidence="2">Antibiotic biosynthesis.</text>
</comment>
<dbReference type="InterPro" id="IPR014030">
    <property type="entry name" value="Ketoacyl_synth_N"/>
</dbReference>
<dbReference type="InterPro" id="IPR020807">
    <property type="entry name" value="PKS_DH"/>
</dbReference>
<evidence type="ECO:0000313" key="13">
    <source>
        <dbReference type="EMBL" id="MBB4740375.1"/>
    </source>
</evidence>
<evidence type="ECO:0000256" key="8">
    <source>
        <dbReference type="ARBA" id="ARBA00023315"/>
    </source>
</evidence>
<evidence type="ECO:0000259" key="12">
    <source>
        <dbReference type="PROSITE" id="PS52019"/>
    </source>
</evidence>
<dbReference type="Pfam" id="PF14765">
    <property type="entry name" value="PS-DH"/>
    <property type="match status" value="1"/>
</dbReference>
<dbReference type="InterPro" id="IPR016039">
    <property type="entry name" value="Thiolase-like"/>
</dbReference>
<dbReference type="InterPro" id="IPR057326">
    <property type="entry name" value="KR_dom"/>
</dbReference>
<evidence type="ECO:0000256" key="9">
    <source>
        <dbReference type="PROSITE-ProRule" id="PRU01363"/>
    </source>
</evidence>
<dbReference type="Gene3D" id="1.10.1200.10">
    <property type="entry name" value="ACP-like"/>
    <property type="match status" value="1"/>
</dbReference>
<dbReference type="CDD" id="cd08956">
    <property type="entry name" value="KR_3_FAS_SDR_x"/>
    <property type="match status" value="1"/>
</dbReference>
<dbReference type="FunFam" id="1.10.1200.10:FF:000007">
    <property type="entry name" value="Probable polyketide synthase pks17"/>
    <property type="match status" value="1"/>
</dbReference>
<feature type="domain" description="Carrier" evidence="10">
    <location>
        <begin position="1675"/>
        <end position="1750"/>
    </location>
</feature>
<dbReference type="Pfam" id="PF00698">
    <property type="entry name" value="Acyl_transf_1"/>
    <property type="match status" value="1"/>
</dbReference>
<dbReference type="Gene3D" id="3.30.70.3290">
    <property type="match status" value="1"/>
</dbReference>
<evidence type="ECO:0000256" key="2">
    <source>
        <dbReference type="ARBA" id="ARBA00004792"/>
    </source>
</evidence>
<keyword evidence="5 13" id="KW-0808">Transferase</keyword>
<name>A0A7W7GXX7_9ACTN</name>
<dbReference type="EMBL" id="JACHNB010000001">
    <property type="protein sequence ID" value="MBB4740375.1"/>
    <property type="molecule type" value="Genomic_DNA"/>
</dbReference>
<evidence type="ECO:0000259" key="11">
    <source>
        <dbReference type="PROSITE" id="PS52004"/>
    </source>
</evidence>
<evidence type="ECO:0000313" key="14">
    <source>
        <dbReference type="Proteomes" id="UP000546162"/>
    </source>
</evidence>
<dbReference type="SUPFAM" id="SSF52151">
    <property type="entry name" value="FabD/lysophospholipase-like"/>
    <property type="match status" value="1"/>
</dbReference>
<dbReference type="InterPro" id="IPR018201">
    <property type="entry name" value="Ketoacyl_synth_AS"/>
</dbReference>
<dbReference type="InterPro" id="IPR001227">
    <property type="entry name" value="Ac_transferase_dom_sf"/>
</dbReference>
<dbReference type="SUPFAM" id="SSF53901">
    <property type="entry name" value="Thiolase-like"/>
    <property type="match status" value="1"/>
</dbReference>
<dbReference type="InterPro" id="IPR049900">
    <property type="entry name" value="PKS_mFAS_DH"/>
</dbReference>
<dbReference type="InterPro" id="IPR014031">
    <property type="entry name" value="Ketoacyl_synth_C"/>
</dbReference>
<dbReference type="Gene3D" id="3.40.366.10">
    <property type="entry name" value="Malonyl-Coenzyme A Acyl Carrier Protein, domain 2"/>
    <property type="match status" value="1"/>
</dbReference>
<feature type="region of interest" description="N-terminal hotdog fold" evidence="9">
    <location>
        <begin position="937"/>
        <end position="1061"/>
    </location>
</feature>
<keyword evidence="3" id="KW-0596">Phosphopantetheine</keyword>
<gene>
    <name evidence="13" type="ORF">BJY16_003834</name>
</gene>
<dbReference type="Pfam" id="PF00109">
    <property type="entry name" value="ketoacyl-synt"/>
    <property type="match status" value="1"/>
</dbReference>
<dbReference type="InterPro" id="IPR049551">
    <property type="entry name" value="PKS_DH_C"/>
</dbReference>
<dbReference type="FunFam" id="3.40.366.10:FF:000002">
    <property type="entry name" value="Probable polyketide synthase 2"/>
    <property type="match status" value="1"/>
</dbReference>
<dbReference type="InterPro" id="IPR014043">
    <property type="entry name" value="Acyl_transferase_dom"/>
</dbReference>
<dbReference type="Pfam" id="PF22953">
    <property type="entry name" value="SpnB_Rossmann"/>
    <property type="match status" value="1"/>
</dbReference>
<dbReference type="GO" id="GO:0031177">
    <property type="term" value="F:phosphopantetheine binding"/>
    <property type="evidence" value="ECO:0007669"/>
    <property type="project" value="InterPro"/>
</dbReference>
<dbReference type="InterPro" id="IPR036291">
    <property type="entry name" value="NAD(P)-bd_dom_sf"/>
</dbReference>
<dbReference type="InterPro" id="IPR036736">
    <property type="entry name" value="ACP-like_sf"/>
</dbReference>
<evidence type="ECO:0000256" key="4">
    <source>
        <dbReference type="ARBA" id="ARBA00022553"/>
    </source>
</evidence>
<organism evidence="13 14">
    <name type="scientific">Actinoplanes octamycinicus</name>
    <dbReference type="NCBI Taxonomy" id="135948"/>
    <lineage>
        <taxon>Bacteria</taxon>
        <taxon>Bacillati</taxon>
        <taxon>Actinomycetota</taxon>
        <taxon>Actinomycetes</taxon>
        <taxon>Micromonosporales</taxon>
        <taxon>Micromonosporaceae</taxon>
        <taxon>Actinoplanes</taxon>
    </lineage>
</organism>
<accession>A0A7W7GXX7</accession>
<dbReference type="Proteomes" id="UP000546162">
    <property type="component" value="Unassembled WGS sequence"/>
</dbReference>
<dbReference type="Gene3D" id="3.10.129.110">
    <property type="entry name" value="Polyketide synthase dehydratase"/>
    <property type="match status" value="1"/>
</dbReference>
<dbReference type="PROSITE" id="PS50075">
    <property type="entry name" value="CARRIER"/>
    <property type="match status" value="1"/>
</dbReference>
<dbReference type="InterPro" id="IPR006162">
    <property type="entry name" value="Ppantetheine_attach_site"/>
</dbReference>
<dbReference type="SUPFAM" id="SSF47336">
    <property type="entry name" value="ACP-like"/>
    <property type="match status" value="1"/>
</dbReference>
<proteinExistence type="predicted"/>
<dbReference type="SMART" id="SM00823">
    <property type="entry name" value="PKS_PP"/>
    <property type="match status" value="1"/>
</dbReference>
<dbReference type="GO" id="GO:0006633">
    <property type="term" value="P:fatty acid biosynthetic process"/>
    <property type="evidence" value="ECO:0007669"/>
    <property type="project" value="InterPro"/>
</dbReference>
<evidence type="ECO:0000256" key="3">
    <source>
        <dbReference type="ARBA" id="ARBA00022450"/>
    </source>
</evidence>
<dbReference type="SMART" id="SM01294">
    <property type="entry name" value="PKS_PP_betabranch"/>
    <property type="match status" value="1"/>
</dbReference>